<protein>
    <recommendedName>
        <fullName evidence="1">Rhodopsin domain-containing protein</fullName>
    </recommendedName>
</protein>
<dbReference type="PANTHER" id="PTHR38794">
    <property type="entry name" value="INTEGRAL MEMBRANE PROTEIN"/>
    <property type="match status" value="1"/>
</dbReference>
<evidence type="ECO:0000259" key="1">
    <source>
        <dbReference type="Pfam" id="PF20684"/>
    </source>
</evidence>
<sequence length="370" mass="40692">MGRFAPDSWTPAVNVTTWFLLVTAILSVLTRLGTKYRIFRRWTVDDYLSIASLVFCAAQSIAVSMATANGYGEHYGKLSDAQIEGVMKSQYSANLLFIASMCFSKLALTRFVHGLTPSSSDRRIAVGLEVFIVLWAVAGTIASAFQCKPPDTWDYLHGQCFDLEAWWNALGATNILSEAGIIAQAVLVISRIQTNIRKKAVLASVFAIRIFVIAAILCQLVYARKTAHLPDPTSDTWPVAVSAQLAQCLSVVTACSPQFKPFLDSLRSTGMRVDGMSRYNKSYGYGSNLGSRVRTATANTRSRRRSDANELMPIPLNETQPLTNTHQATVTTMGAAQDWDAESQSSQTRIIREVRTFTVTEVRDSKAFCG</sequence>
<dbReference type="EMBL" id="BLJY01000003">
    <property type="protein sequence ID" value="GFF14576.1"/>
    <property type="molecule type" value="Genomic_DNA"/>
</dbReference>
<name>A0A5M3YX18_ASPTE</name>
<evidence type="ECO:0000313" key="3">
    <source>
        <dbReference type="Proteomes" id="UP000452235"/>
    </source>
</evidence>
<dbReference type="VEuPathDB" id="FungiDB:ATEG_00651"/>
<evidence type="ECO:0000313" key="2">
    <source>
        <dbReference type="EMBL" id="GFF14576.1"/>
    </source>
</evidence>
<dbReference type="InterPro" id="IPR049326">
    <property type="entry name" value="Rhodopsin_dom_fungi"/>
</dbReference>
<organism evidence="2 3">
    <name type="scientific">Aspergillus terreus</name>
    <dbReference type="NCBI Taxonomy" id="33178"/>
    <lineage>
        <taxon>Eukaryota</taxon>
        <taxon>Fungi</taxon>
        <taxon>Dikarya</taxon>
        <taxon>Ascomycota</taxon>
        <taxon>Pezizomycotina</taxon>
        <taxon>Eurotiomycetes</taxon>
        <taxon>Eurotiomycetidae</taxon>
        <taxon>Eurotiales</taxon>
        <taxon>Aspergillaceae</taxon>
        <taxon>Aspergillus</taxon>
        <taxon>Aspergillus subgen. Circumdati</taxon>
    </lineage>
</organism>
<proteinExistence type="predicted"/>
<comment type="caution">
    <text evidence="2">The sequence shown here is derived from an EMBL/GenBank/DDBJ whole genome shotgun (WGS) entry which is preliminary data.</text>
</comment>
<dbReference type="Pfam" id="PF20684">
    <property type="entry name" value="Fung_rhodopsin"/>
    <property type="match status" value="1"/>
</dbReference>
<dbReference type="OrthoDB" id="3918601at2759"/>
<accession>A0A5M3YX18</accession>
<keyword evidence="3" id="KW-1185">Reference proteome</keyword>
<gene>
    <name evidence="2" type="ORF">ATEIFO6365_0003064200</name>
</gene>
<feature type="domain" description="Rhodopsin" evidence="1">
    <location>
        <begin position="31"/>
        <end position="263"/>
    </location>
</feature>
<dbReference type="PANTHER" id="PTHR38794:SF1">
    <property type="entry name" value="INTEGRAL MEMBRANE PROTEIN"/>
    <property type="match status" value="1"/>
</dbReference>
<reference evidence="2 3" key="1">
    <citation type="submission" date="2020-01" db="EMBL/GenBank/DDBJ databases">
        <title>Aspergillus terreus IFO 6365 whole genome shotgun sequence.</title>
        <authorList>
            <person name="Kanamasa S."/>
            <person name="Takahashi H."/>
        </authorList>
    </citation>
    <scope>NUCLEOTIDE SEQUENCE [LARGE SCALE GENOMIC DNA]</scope>
    <source>
        <strain evidence="2 3">IFO 6365</strain>
    </source>
</reference>
<dbReference type="Proteomes" id="UP000452235">
    <property type="component" value="Unassembled WGS sequence"/>
</dbReference>
<dbReference type="AlphaFoldDB" id="A0A5M3YX18"/>